<dbReference type="EMBL" id="JADWDJ010000002">
    <property type="protein sequence ID" value="KAG5284761.1"/>
    <property type="molecule type" value="Genomic_DNA"/>
</dbReference>
<dbReference type="Proteomes" id="UP000823561">
    <property type="component" value="Chromosome 2"/>
</dbReference>
<accession>A0AAV6HFN6</accession>
<name>A0AAV6HFN6_9TELE</name>
<gene>
    <name evidence="1" type="ORF">AALO_G00030180</name>
</gene>
<protein>
    <submittedName>
        <fullName evidence="1">Uncharacterized protein</fullName>
    </submittedName>
</protein>
<proteinExistence type="predicted"/>
<reference evidence="1" key="1">
    <citation type="submission" date="2020-10" db="EMBL/GenBank/DDBJ databases">
        <title>Chromosome-scale genome assembly of the Allis shad, Alosa alosa.</title>
        <authorList>
            <person name="Margot Z."/>
            <person name="Christophe K."/>
            <person name="Cabau C."/>
            <person name="Louis A."/>
            <person name="Berthelot C."/>
            <person name="Parey E."/>
            <person name="Roest Crollius H."/>
            <person name="Montfort J."/>
            <person name="Robinson-Rechavi M."/>
            <person name="Bucao C."/>
            <person name="Bouchez O."/>
            <person name="Gislard M."/>
            <person name="Lluch J."/>
            <person name="Milhes M."/>
            <person name="Lampietro C."/>
            <person name="Lopez Roques C."/>
            <person name="Donnadieu C."/>
            <person name="Braasch I."/>
            <person name="Desvignes T."/>
            <person name="Postlethwait J."/>
            <person name="Bobe J."/>
            <person name="Guiguen Y."/>
        </authorList>
    </citation>
    <scope>NUCLEOTIDE SEQUENCE</scope>
    <source>
        <strain evidence="1">M-15738</strain>
        <tissue evidence="1">Blood</tissue>
    </source>
</reference>
<dbReference type="AlphaFoldDB" id="A0AAV6HFN6"/>
<evidence type="ECO:0000313" key="1">
    <source>
        <dbReference type="EMBL" id="KAG5284761.1"/>
    </source>
</evidence>
<evidence type="ECO:0000313" key="2">
    <source>
        <dbReference type="Proteomes" id="UP000823561"/>
    </source>
</evidence>
<organism evidence="1 2">
    <name type="scientific">Alosa alosa</name>
    <name type="common">allis shad</name>
    <dbReference type="NCBI Taxonomy" id="278164"/>
    <lineage>
        <taxon>Eukaryota</taxon>
        <taxon>Metazoa</taxon>
        <taxon>Chordata</taxon>
        <taxon>Craniata</taxon>
        <taxon>Vertebrata</taxon>
        <taxon>Euteleostomi</taxon>
        <taxon>Actinopterygii</taxon>
        <taxon>Neopterygii</taxon>
        <taxon>Teleostei</taxon>
        <taxon>Clupei</taxon>
        <taxon>Clupeiformes</taxon>
        <taxon>Clupeoidei</taxon>
        <taxon>Clupeidae</taxon>
        <taxon>Alosa</taxon>
    </lineage>
</organism>
<sequence>MFLPDLIRIIQREDNYGYRLSDVKSFQEMGPGNLHSIGPTRLCSDHFIKGAKSDDPLSPDWVPSVFSHTPATKRGKREKDMESLSHHFYFGHREKSFSGQCP</sequence>
<comment type="caution">
    <text evidence="1">The sequence shown here is derived from an EMBL/GenBank/DDBJ whole genome shotgun (WGS) entry which is preliminary data.</text>
</comment>
<keyword evidence="2" id="KW-1185">Reference proteome</keyword>